<feature type="domain" description="Quinate/shikimate 5-dehydrogenase/glutamyl-tRNA reductase" evidence="9">
    <location>
        <begin position="117"/>
        <end position="193"/>
    </location>
</feature>
<dbReference type="SUPFAM" id="SSF53223">
    <property type="entry name" value="Aminoacid dehydrogenase-like, N-terminal domain"/>
    <property type="match status" value="1"/>
</dbReference>
<dbReference type="HAMAP" id="MF_00222">
    <property type="entry name" value="Shikimate_DH_AroE"/>
    <property type="match status" value="1"/>
</dbReference>
<keyword evidence="6 8" id="KW-0057">Aromatic amino acid biosynthesis</keyword>
<evidence type="ECO:0000259" key="11">
    <source>
        <dbReference type="Pfam" id="PF18317"/>
    </source>
</evidence>
<dbReference type="PANTHER" id="PTHR21089:SF1">
    <property type="entry name" value="BIFUNCTIONAL 3-DEHYDROQUINATE DEHYDRATASE_SHIKIMATE DEHYDROGENASE, CHLOROPLASTIC"/>
    <property type="match status" value="1"/>
</dbReference>
<dbReference type="NCBIfam" id="NF001319">
    <property type="entry name" value="PRK00258.3-3"/>
    <property type="match status" value="1"/>
</dbReference>
<comment type="similarity">
    <text evidence="8">Belongs to the shikimate dehydrogenase family.</text>
</comment>
<dbReference type="SUPFAM" id="SSF51735">
    <property type="entry name" value="NAD(P)-binding Rossmann-fold domains"/>
    <property type="match status" value="1"/>
</dbReference>
<feature type="binding site" evidence="8">
    <location>
        <begin position="127"/>
        <end position="131"/>
    </location>
    <ligand>
        <name>NADP(+)</name>
        <dbReference type="ChEBI" id="CHEBI:58349"/>
    </ligand>
</feature>
<feature type="binding site" evidence="8">
    <location>
        <begin position="15"/>
        <end position="17"/>
    </location>
    <ligand>
        <name>shikimate</name>
        <dbReference type="ChEBI" id="CHEBI:36208"/>
    </ligand>
</feature>
<evidence type="ECO:0000313" key="12">
    <source>
        <dbReference type="EMBL" id="WXB95657.1"/>
    </source>
</evidence>
<dbReference type="EMBL" id="CP147407">
    <property type="protein sequence ID" value="WXB95657.1"/>
    <property type="molecule type" value="Genomic_DNA"/>
</dbReference>
<dbReference type="NCBIfam" id="TIGR00507">
    <property type="entry name" value="aroE"/>
    <property type="match status" value="1"/>
</dbReference>
<gene>
    <name evidence="8 12" type="primary">aroE</name>
    <name evidence="12" type="ORF">WCV65_13925</name>
</gene>
<protein>
    <recommendedName>
        <fullName evidence="2 8">Shikimate dehydrogenase (NADP(+))</fullName>
        <shortName evidence="8">SDH</shortName>
        <ecNumber evidence="2 8">1.1.1.25</ecNumber>
    </recommendedName>
</protein>
<keyword evidence="13" id="KW-1185">Reference proteome</keyword>
<dbReference type="PANTHER" id="PTHR21089">
    <property type="entry name" value="SHIKIMATE DEHYDROGENASE"/>
    <property type="match status" value="1"/>
</dbReference>
<keyword evidence="4 8" id="KW-0521">NADP</keyword>
<dbReference type="GO" id="GO:0004764">
    <property type="term" value="F:shikimate 3-dehydrogenase (NADP+) activity"/>
    <property type="evidence" value="ECO:0007669"/>
    <property type="project" value="UniProtKB-EC"/>
</dbReference>
<feature type="binding site" evidence="8">
    <location>
        <position position="62"/>
    </location>
    <ligand>
        <name>shikimate</name>
        <dbReference type="ChEBI" id="CHEBI:36208"/>
    </ligand>
</feature>
<feature type="active site" description="Proton acceptor" evidence="8">
    <location>
        <position position="66"/>
    </location>
</feature>
<evidence type="ECO:0000256" key="4">
    <source>
        <dbReference type="ARBA" id="ARBA00022857"/>
    </source>
</evidence>
<dbReference type="Pfam" id="PF18317">
    <property type="entry name" value="SDH_C"/>
    <property type="match status" value="1"/>
</dbReference>
<evidence type="ECO:0000256" key="5">
    <source>
        <dbReference type="ARBA" id="ARBA00023002"/>
    </source>
</evidence>
<dbReference type="Pfam" id="PF01488">
    <property type="entry name" value="Shikimate_DH"/>
    <property type="match status" value="1"/>
</dbReference>
<keyword evidence="5 8" id="KW-0560">Oxidoreductase</keyword>
<accession>A0ABZ2NDJ4</accession>
<feature type="binding site" evidence="8">
    <location>
        <position position="249"/>
    </location>
    <ligand>
        <name>shikimate</name>
        <dbReference type="ChEBI" id="CHEBI:36208"/>
    </ligand>
</feature>
<dbReference type="CDD" id="cd01065">
    <property type="entry name" value="NAD_bind_Shikimate_DH"/>
    <property type="match status" value="1"/>
</dbReference>
<evidence type="ECO:0000256" key="3">
    <source>
        <dbReference type="ARBA" id="ARBA00022605"/>
    </source>
</evidence>
<dbReference type="InterPro" id="IPR041121">
    <property type="entry name" value="SDH_C"/>
</dbReference>
<feature type="binding site" evidence="8">
    <location>
        <position position="219"/>
    </location>
    <ligand>
        <name>NADP(+)</name>
        <dbReference type="ChEBI" id="CHEBI:58349"/>
    </ligand>
</feature>
<dbReference type="Gene3D" id="3.40.50.10860">
    <property type="entry name" value="Leucine Dehydrogenase, chain A, domain 1"/>
    <property type="match status" value="1"/>
</dbReference>
<feature type="binding site" evidence="8">
    <location>
        <position position="102"/>
    </location>
    <ligand>
        <name>shikimate</name>
        <dbReference type="ChEBI" id="CHEBI:36208"/>
    </ligand>
</feature>
<dbReference type="InterPro" id="IPR036291">
    <property type="entry name" value="NAD(P)-bd_dom_sf"/>
</dbReference>
<comment type="pathway">
    <text evidence="1 8">Metabolic intermediate biosynthesis; chorismate biosynthesis; chorismate from D-erythrose 4-phosphate and phosphoenolpyruvate: step 4/7.</text>
</comment>
<feature type="binding site" evidence="8">
    <location>
        <position position="242"/>
    </location>
    <ligand>
        <name>NADP(+)</name>
        <dbReference type="ChEBI" id="CHEBI:58349"/>
    </ligand>
</feature>
<dbReference type="InterPro" id="IPR013708">
    <property type="entry name" value="Shikimate_DH-bd_N"/>
</dbReference>
<comment type="catalytic activity">
    <reaction evidence="7 8">
        <text>shikimate + NADP(+) = 3-dehydroshikimate + NADPH + H(+)</text>
        <dbReference type="Rhea" id="RHEA:17737"/>
        <dbReference type="ChEBI" id="CHEBI:15378"/>
        <dbReference type="ChEBI" id="CHEBI:16630"/>
        <dbReference type="ChEBI" id="CHEBI:36208"/>
        <dbReference type="ChEBI" id="CHEBI:57783"/>
        <dbReference type="ChEBI" id="CHEBI:58349"/>
        <dbReference type="EC" id="1.1.1.25"/>
    </reaction>
</comment>
<organism evidence="12 13">
    <name type="scientific">Metabacillus sediminis</name>
    <dbReference type="NCBI Taxonomy" id="3117746"/>
    <lineage>
        <taxon>Bacteria</taxon>
        <taxon>Bacillati</taxon>
        <taxon>Bacillota</taxon>
        <taxon>Bacilli</taxon>
        <taxon>Bacillales</taxon>
        <taxon>Bacillaceae</taxon>
        <taxon>Metabacillus</taxon>
    </lineage>
</organism>
<feature type="binding site" evidence="8">
    <location>
        <position position="221"/>
    </location>
    <ligand>
        <name>shikimate</name>
        <dbReference type="ChEBI" id="CHEBI:36208"/>
    </ligand>
</feature>
<evidence type="ECO:0000256" key="6">
    <source>
        <dbReference type="ARBA" id="ARBA00023141"/>
    </source>
</evidence>
<comment type="subunit">
    <text evidence="8">Homodimer.</text>
</comment>
<proteinExistence type="inferred from homology"/>
<feature type="domain" description="Shikimate dehydrogenase substrate binding N-terminal" evidence="10">
    <location>
        <begin position="7"/>
        <end position="89"/>
    </location>
</feature>
<feature type="domain" description="SDH C-terminal" evidence="11">
    <location>
        <begin position="242"/>
        <end position="272"/>
    </location>
</feature>
<evidence type="ECO:0000259" key="10">
    <source>
        <dbReference type="Pfam" id="PF08501"/>
    </source>
</evidence>
<dbReference type="EC" id="1.1.1.25" evidence="2 8"/>
<evidence type="ECO:0000256" key="8">
    <source>
        <dbReference type="HAMAP-Rule" id="MF_00222"/>
    </source>
</evidence>
<evidence type="ECO:0000259" key="9">
    <source>
        <dbReference type="Pfam" id="PF01488"/>
    </source>
</evidence>
<evidence type="ECO:0000256" key="1">
    <source>
        <dbReference type="ARBA" id="ARBA00004871"/>
    </source>
</evidence>
<name>A0ABZ2NDJ4_9BACI</name>
<feature type="binding site" evidence="8">
    <location>
        <position position="87"/>
    </location>
    <ligand>
        <name>shikimate</name>
        <dbReference type="ChEBI" id="CHEBI:36208"/>
    </ligand>
</feature>
<dbReference type="InterPro" id="IPR046346">
    <property type="entry name" value="Aminoacid_DH-like_N_sf"/>
</dbReference>
<evidence type="ECO:0000256" key="7">
    <source>
        <dbReference type="ARBA" id="ARBA00049442"/>
    </source>
</evidence>
<keyword evidence="3 8" id="KW-0028">Amino-acid biosynthesis</keyword>
<dbReference type="RefSeq" id="WP_338777249.1">
    <property type="nucleotide sequence ID" value="NZ_CP147407.1"/>
</dbReference>
<dbReference type="Gene3D" id="3.40.50.720">
    <property type="entry name" value="NAD(P)-binding Rossmann-like Domain"/>
    <property type="match status" value="1"/>
</dbReference>
<dbReference type="Proteomes" id="UP001377337">
    <property type="component" value="Chromosome"/>
</dbReference>
<comment type="function">
    <text evidence="8">Involved in the biosynthesis of the chorismate, which leads to the biosynthesis of aromatic amino acids. Catalyzes the reversible NADPH linked reduction of 3-dehydroshikimate (DHSA) to yield shikimate (SA).</text>
</comment>
<dbReference type="InterPro" id="IPR006151">
    <property type="entry name" value="Shikm_DH/Glu-tRNA_Rdtase"/>
</dbReference>
<dbReference type="InterPro" id="IPR011342">
    <property type="entry name" value="Shikimate_DH"/>
</dbReference>
<evidence type="ECO:0000256" key="2">
    <source>
        <dbReference type="ARBA" id="ARBA00012962"/>
    </source>
</evidence>
<feature type="binding site" evidence="8">
    <location>
        <begin position="151"/>
        <end position="156"/>
    </location>
    <ligand>
        <name>NADP(+)</name>
        <dbReference type="ChEBI" id="CHEBI:58349"/>
    </ligand>
</feature>
<reference evidence="12 13" key="1">
    <citation type="submission" date="2024-02" db="EMBL/GenBank/DDBJ databases">
        <title>Seven novel Bacillus-like species.</title>
        <authorList>
            <person name="Liu G."/>
        </authorList>
    </citation>
    <scope>NUCLEOTIDE SEQUENCE [LARGE SCALE GENOMIC DNA]</scope>
    <source>
        <strain evidence="12 13">FJAT-52054</strain>
    </source>
</reference>
<evidence type="ECO:0000313" key="13">
    <source>
        <dbReference type="Proteomes" id="UP001377337"/>
    </source>
</evidence>
<comment type="caution">
    <text evidence="8">Lacks conserved residue(s) required for the propagation of feature annotation.</text>
</comment>
<sequence length="278" mass="30247">MSDLYGIIGCPVGHSMSPEIHNRSFSDQKLDAVYHRFHVEKDQLGAAINGMRALGIQGVNVTIPHKENVLAYLDHVDKTAAEMGAVNTIVNRNGVLTGYNTDGPGYLESIKPYLASPLSEMNCLIIGAGGAARGIYTALAHAQTGRIDLANRTKEKAEAIIRECDSSVPGRPLSLEEAEYHLGEYQLVIQTTSIGMAPKLNDQPISLENITEGTLVSDIIYNPVKTAFMKDAEQRGCRTVTGVGMFIYQAALSFRYWTGIMPDIQIMESVVMEKLGGN</sequence>
<dbReference type="Pfam" id="PF08501">
    <property type="entry name" value="Shikimate_dh_N"/>
    <property type="match status" value="1"/>
</dbReference>
<dbReference type="InterPro" id="IPR022893">
    <property type="entry name" value="Shikimate_DH_fam"/>
</dbReference>